<keyword evidence="2" id="KW-0812">Transmembrane</keyword>
<proteinExistence type="predicted"/>
<dbReference type="Pfam" id="PF02469">
    <property type="entry name" value="Fasciclin"/>
    <property type="match status" value="3"/>
</dbReference>
<reference evidence="4 5" key="1">
    <citation type="submission" date="2016-07" db="EMBL/GenBank/DDBJ databases">
        <title>Pervasive Adenine N6-methylation of Active Genes in Fungi.</title>
        <authorList>
            <consortium name="DOE Joint Genome Institute"/>
            <person name="Mondo S.J."/>
            <person name="Dannebaum R.O."/>
            <person name="Kuo R.C."/>
            <person name="Labutti K."/>
            <person name="Haridas S."/>
            <person name="Kuo A."/>
            <person name="Salamov A."/>
            <person name="Ahrendt S.R."/>
            <person name="Lipzen A."/>
            <person name="Sullivan W."/>
            <person name="Andreopoulos W.B."/>
            <person name="Clum A."/>
            <person name="Lindquist E."/>
            <person name="Daum C."/>
            <person name="Ramamoorthy G.K."/>
            <person name="Gryganskyi A."/>
            <person name="Culley D."/>
            <person name="Magnuson J.K."/>
            <person name="James T.Y."/>
            <person name="O'Malley M.A."/>
            <person name="Stajich J.E."/>
            <person name="Spatafora J.W."/>
            <person name="Visel A."/>
            <person name="Grigoriev I.V."/>
        </authorList>
    </citation>
    <scope>NUCLEOTIDE SEQUENCE [LARGE SCALE GENOMIC DNA]</scope>
    <source>
        <strain evidence="4 5">NRRL 3301</strain>
    </source>
</reference>
<dbReference type="Gene3D" id="2.30.180.10">
    <property type="entry name" value="FAS1 domain"/>
    <property type="match status" value="3"/>
</dbReference>
<dbReference type="SMART" id="SM00554">
    <property type="entry name" value="FAS1"/>
    <property type="match status" value="3"/>
</dbReference>
<dbReference type="PROSITE" id="PS50213">
    <property type="entry name" value="FAS1"/>
    <property type="match status" value="3"/>
</dbReference>
<feature type="region of interest" description="Disordered" evidence="1">
    <location>
        <begin position="519"/>
        <end position="551"/>
    </location>
</feature>
<dbReference type="OrthoDB" id="14252at2759"/>
<dbReference type="InterPro" id="IPR050904">
    <property type="entry name" value="Adhesion/Biosynth-related"/>
</dbReference>
<feature type="domain" description="FAS1" evidence="3">
    <location>
        <begin position="151"/>
        <end position="301"/>
    </location>
</feature>
<gene>
    <name evidence="4" type="ORF">DM01DRAFT_1370243</name>
</gene>
<dbReference type="Proteomes" id="UP000242146">
    <property type="component" value="Unassembled WGS sequence"/>
</dbReference>
<dbReference type="PANTHER" id="PTHR10900:SF122">
    <property type="entry name" value="FAS1 DOMAIN-CONTAINING PROTEIN"/>
    <property type="match status" value="1"/>
</dbReference>
<feature type="domain" description="FAS1" evidence="3">
    <location>
        <begin position="4"/>
        <end position="148"/>
    </location>
</feature>
<dbReference type="EMBL" id="MCGT01000002">
    <property type="protein sequence ID" value="ORX62368.1"/>
    <property type="molecule type" value="Genomic_DNA"/>
</dbReference>
<evidence type="ECO:0000256" key="2">
    <source>
        <dbReference type="SAM" id="Phobius"/>
    </source>
</evidence>
<dbReference type="InterPro" id="IPR036378">
    <property type="entry name" value="FAS1_dom_sf"/>
</dbReference>
<keyword evidence="2" id="KW-0472">Membrane</keyword>
<evidence type="ECO:0000256" key="1">
    <source>
        <dbReference type="SAM" id="MobiDB-lite"/>
    </source>
</evidence>
<dbReference type="PANTHER" id="PTHR10900">
    <property type="entry name" value="PERIOSTIN-RELATED"/>
    <property type="match status" value="1"/>
</dbReference>
<comment type="caution">
    <text evidence="4">The sequence shown here is derived from an EMBL/GenBank/DDBJ whole genome shotgun (WGS) entry which is preliminary data.</text>
</comment>
<feature type="domain" description="FAS1" evidence="3">
    <location>
        <begin position="307"/>
        <end position="469"/>
    </location>
</feature>
<dbReference type="GO" id="GO:0005615">
    <property type="term" value="C:extracellular space"/>
    <property type="evidence" value="ECO:0007669"/>
    <property type="project" value="TreeGrafter"/>
</dbReference>
<keyword evidence="5" id="KW-1185">Reference proteome</keyword>
<sequence length="551" mass="62381">MDERKKSFRQALQDMNCTKFIQLFEDNGFSTYLDQHDNQQYTLLVPPDHTMDESLIAKNELKDWLMYHVLDKPYAEKELVDNQLLMTEAGETFLGKGAKQRLRVQVTNQDQLVIGPTKKSIQFGNTQTASAPEYVDKQGYVYPVDEALQLPGDLMHQLPTHLDLSTFVASMFASKTIDMIQLQRGITLFAPTNAAFERLGLVTKYFLHPKHKSELAHLLRFHTVHGVYYQDSWTDGEQSLPTMSQRHGQIDQLHINKTVDGSIYVRGHGALDGNDASVIARVVARETLMRNGVMHRIDRVQMPKSLIFTHKDILAASGCCNGFLDVMEKAGLMPLLDRPTASLDAKAYTVLAPNDRAFAKLNLTRLLQDTSLLERVARLHMIPAAMPATRLPAPSDGHHHKKKKEADKKHDSLVLPTMHDEHSVVLKRADDAEYYDEVHVQGFSQDRADVVTTGRVTNGGGVLVIDQVLLPEQDFDHGLPWWQVLLIAALVLMFFAILGAVAYYIWKRWQAYRDGYARIEDQPNPDTVDEEANHEPQQRQPPQDSDDDNIA</sequence>
<dbReference type="GO" id="GO:0016236">
    <property type="term" value="P:macroautophagy"/>
    <property type="evidence" value="ECO:0007669"/>
    <property type="project" value="TreeGrafter"/>
</dbReference>
<name>A0A1X2GXN6_9FUNG</name>
<accession>A0A1X2GXN6</accession>
<dbReference type="InterPro" id="IPR000782">
    <property type="entry name" value="FAS1_domain"/>
</dbReference>
<feature type="transmembrane region" description="Helical" evidence="2">
    <location>
        <begin position="481"/>
        <end position="506"/>
    </location>
</feature>
<protein>
    <submittedName>
        <fullName evidence="4">FAS1 domain-containing protein</fullName>
    </submittedName>
</protein>
<organism evidence="4 5">
    <name type="scientific">Hesseltinella vesiculosa</name>
    <dbReference type="NCBI Taxonomy" id="101127"/>
    <lineage>
        <taxon>Eukaryota</taxon>
        <taxon>Fungi</taxon>
        <taxon>Fungi incertae sedis</taxon>
        <taxon>Mucoromycota</taxon>
        <taxon>Mucoromycotina</taxon>
        <taxon>Mucoromycetes</taxon>
        <taxon>Mucorales</taxon>
        <taxon>Cunninghamellaceae</taxon>
        <taxon>Hesseltinella</taxon>
    </lineage>
</organism>
<feature type="region of interest" description="Disordered" evidence="1">
    <location>
        <begin position="388"/>
        <end position="409"/>
    </location>
</feature>
<dbReference type="SUPFAM" id="SSF82153">
    <property type="entry name" value="FAS1 domain"/>
    <property type="match status" value="3"/>
</dbReference>
<evidence type="ECO:0000313" key="4">
    <source>
        <dbReference type="EMBL" id="ORX62368.1"/>
    </source>
</evidence>
<evidence type="ECO:0000259" key="3">
    <source>
        <dbReference type="PROSITE" id="PS50213"/>
    </source>
</evidence>
<dbReference type="STRING" id="101127.A0A1X2GXN6"/>
<keyword evidence="2" id="KW-1133">Transmembrane helix</keyword>
<evidence type="ECO:0000313" key="5">
    <source>
        <dbReference type="Proteomes" id="UP000242146"/>
    </source>
</evidence>
<dbReference type="AlphaFoldDB" id="A0A1X2GXN6"/>
<dbReference type="GO" id="GO:0000329">
    <property type="term" value="C:fungal-type vacuole membrane"/>
    <property type="evidence" value="ECO:0007669"/>
    <property type="project" value="TreeGrafter"/>
</dbReference>